<dbReference type="OrthoDB" id="75720at2759"/>
<keyword evidence="2" id="KW-0539">Nucleus</keyword>
<name>A0A4P9Y2X4_9FUNG</name>
<dbReference type="PANTHER" id="PTHR13495">
    <property type="entry name" value="NEFA-INTERACTING NUCLEAR PROTEIN NIP30"/>
    <property type="match status" value="1"/>
</dbReference>
<protein>
    <submittedName>
        <fullName evidence="6">NEFA-interacting nuclear protein NIP30</fullName>
    </submittedName>
</protein>
<dbReference type="GO" id="GO:0005634">
    <property type="term" value="C:nucleus"/>
    <property type="evidence" value="ECO:0007669"/>
    <property type="project" value="UniProtKB-SubCell"/>
</dbReference>
<dbReference type="PANTHER" id="PTHR13495:SF0">
    <property type="entry name" value="PSME3-INTERACTING PROTEIN"/>
    <property type="match status" value="1"/>
</dbReference>
<dbReference type="InterPro" id="IPR039845">
    <property type="entry name" value="FAM192A"/>
</dbReference>
<organism evidence="6 7">
    <name type="scientific">Piptocephalis cylindrospora</name>
    <dbReference type="NCBI Taxonomy" id="1907219"/>
    <lineage>
        <taxon>Eukaryota</taxon>
        <taxon>Fungi</taxon>
        <taxon>Fungi incertae sedis</taxon>
        <taxon>Zoopagomycota</taxon>
        <taxon>Zoopagomycotina</taxon>
        <taxon>Zoopagomycetes</taxon>
        <taxon>Zoopagales</taxon>
        <taxon>Piptocephalidaceae</taxon>
        <taxon>Piptocephalis</taxon>
    </lineage>
</organism>
<reference evidence="7" key="1">
    <citation type="journal article" date="2018" name="Nat. Microbiol.">
        <title>Leveraging single-cell genomics to expand the fungal tree of life.</title>
        <authorList>
            <person name="Ahrendt S.R."/>
            <person name="Quandt C.A."/>
            <person name="Ciobanu D."/>
            <person name="Clum A."/>
            <person name="Salamov A."/>
            <person name="Andreopoulos B."/>
            <person name="Cheng J.F."/>
            <person name="Woyke T."/>
            <person name="Pelin A."/>
            <person name="Henrissat B."/>
            <person name="Reynolds N.K."/>
            <person name="Benny G.L."/>
            <person name="Smith M.E."/>
            <person name="James T.Y."/>
            <person name="Grigoriev I.V."/>
        </authorList>
    </citation>
    <scope>NUCLEOTIDE SEQUENCE [LARGE SCALE GENOMIC DNA]</scope>
</reference>
<feature type="compositionally biased region" description="Polar residues" evidence="4">
    <location>
        <begin position="14"/>
        <end position="28"/>
    </location>
</feature>
<dbReference type="InterPro" id="IPR019331">
    <property type="entry name" value="FAM192A/Fyv6_N"/>
</dbReference>
<gene>
    <name evidence="6" type="ORF">BJ684DRAFT_10310</name>
</gene>
<keyword evidence="7" id="KW-1185">Reference proteome</keyword>
<evidence type="ECO:0000313" key="7">
    <source>
        <dbReference type="Proteomes" id="UP000267251"/>
    </source>
</evidence>
<dbReference type="EMBL" id="KZ988062">
    <property type="protein sequence ID" value="RKP13276.1"/>
    <property type="molecule type" value="Genomic_DNA"/>
</dbReference>
<sequence length="125" mass="14722">MDPPHYTSEAPPASSINIKSSFVSQDALDQSRARREEEWKRAHANADNPPPMPEEPYDPRTLYERLKEQRDRKEADFEEATRLGNLVHRLDNEEANFLDEMVEERKKKERALEEEEKAALAQFRR</sequence>
<feature type="domain" description="FAM192A/Fyv6 N-terminal" evidence="5">
    <location>
        <begin position="22"/>
        <end position="124"/>
    </location>
</feature>
<accession>A0A4P9Y2X4</accession>
<dbReference type="Pfam" id="PF10187">
    <property type="entry name" value="FAM192A_Fyv6_N"/>
    <property type="match status" value="1"/>
</dbReference>
<comment type="subcellular location">
    <subcellularLocation>
        <location evidence="1">Nucleus</location>
    </subcellularLocation>
</comment>
<feature type="compositionally biased region" description="Basic and acidic residues" evidence="4">
    <location>
        <begin position="29"/>
        <end position="41"/>
    </location>
</feature>
<evidence type="ECO:0000256" key="1">
    <source>
        <dbReference type="ARBA" id="ARBA00004123"/>
    </source>
</evidence>
<evidence type="ECO:0000256" key="3">
    <source>
        <dbReference type="SAM" id="Coils"/>
    </source>
</evidence>
<dbReference type="Proteomes" id="UP000267251">
    <property type="component" value="Unassembled WGS sequence"/>
</dbReference>
<evidence type="ECO:0000259" key="5">
    <source>
        <dbReference type="Pfam" id="PF10187"/>
    </source>
</evidence>
<feature type="region of interest" description="Disordered" evidence="4">
    <location>
        <begin position="1"/>
        <end position="58"/>
    </location>
</feature>
<feature type="coiled-coil region" evidence="3">
    <location>
        <begin position="63"/>
        <end position="118"/>
    </location>
</feature>
<proteinExistence type="predicted"/>
<evidence type="ECO:0000256" key="2">
    <source>
        <dbReference type="ARBA" id="ARBA00023242"/>
    </source>
</evidence>
<keyword evidence="3" id="KW-0175">Coiled coil</keyword>
<evidence type="ECO:0000256" key="4">
    <source>
        <dbReference type="SAM" id="MobiDB-lite"/>
    </source>
</evidence>
<evidence type="ECO:0000313" key="6">
    <source>
        <dbReference type="EMBL" id="RKP13276.1"/>
    </source>
</evidence>
<dbReference type="AlphaFoldDB" id="A0A4P9Y2X4"/>